<dbReference type="Pfam" id="PF01381">
    <property type="entry name" value="HTH_3"/>
    <property type="match status" value="1"/>
</dbReference>
<keyword evidence="3" id="KW-1185">Reference proteome</keyword>
<dbReference type="PROSITE" id="PS50943">
    <property type="entry name" value="HTH_CROC1"/>
    <property type="match status" value="1"/>
</dbReference>
<accession>A0ABV3S547</accession>
<organism evidence="2 3">
    <name type="scientific">Leuconostoc aquikimchii</name>
    <dbReference type="NCBI Taxonomy" id="3236804"/>
    <lineage>
        <taxon>Bacteria</taxon>
        <taxon>Bacillati</taxon>
        <taxon>Bacillota</taxon>
        <taxon>Bacilli</taxon>
        <taxon>Lactobacillales</taxon>
        <taxon>Lactobacillaceae</taxon>
        <taxon>Leuconostoc</taxon>
    </lineage>
</organism>
<dbReference type="Gene3D" id="1.25.40.10">
    <property type="entry name" value="Tetratricopeptide repeat domain"/>
    <property type="match status" value="1"/>
</dbReference>
<evidence type="ECO:0000313" key="3">
    <source>
        <dbReference type="Proteomes" id="UP001556617"/>
    </source>
</evidence>
<dbReference type="CDD" id="cd00093">
    <property type="entry name" value="HTH_XRE"/>
    <property type="match status" value="1"/>
</dbReference>
<dbReference type="InterPro" id="IPR010982">
    <property type="entry name" value="Lambda_DNA-bd_dom_sf"/>
</dbReference>
<dbReference type="SUPFAM" id="SSF47413">
    <property type="entry name" value="lambda repressor-like DNA-binding domains"/>
    <property type="match status" value="1"/>
</dbReference>
<dbReference type="Proteomes" id="UP001556617">
    <property type="component" value="Unassembled WGS sequence"/>
</dbReference>
<evidence type="ECO:0000313" key="2">
    <source>
        <dbReference type="EMBL" id="MEX0381587.1"/>
    </source>
</evidence>
<dbReference type="EMBL" id="JBFPER010000001">
    <property type="protein sequence ID" value="MEX0381587.1"/>
    <property type="molecule type" value="Genomic_DNA"/>
</dbReference>
<proteinExistence type="predicted"/>
<dbReference type="RefSeq" id="WP_367975409.1">
    <property type="nucleotide sequence ID" value="NZ_JBFPEQ010000001.1"/>
</dbReference>
<dbReference type="PANTHER" id="PTHR37038">
    <property type="entry name" value="TRANSCRIPTIONAL REGULATOR-RELATED"/>
    <property type="match status" value="1"/>
</dbReference>
<comment type="caution">
    <text evidence="2">The sequence shown here is derived from an EMBL/GenBank/DDBJ whole genome shotgun (WGS) entry which is preliminary data.</text>
</comment>
<dbReference type="InterPro" id="IPR001387">
    <property type="entry name" value="Cro/C1-type_HTH"/>
</dbReference>
<feature type="domain" description="HTH cro/C1-type" evidence="1">
    <location>
        <begin position="8"/>
        <end position="61"/>
    </location>
</feature>
<dbReference type="SMART" id="SM00530">
    <property type="entry name" value="HTH_XRE"/>
    <property type="match status" value="1"/>
</dbReference>
<sequence length="299" mass="35330">MKTLGDTIKTIRKQKKLTQKEVYMGIVSRNFASRFENGHNSVESEKLFAILKRLEVSPNEFQFIHYNNSEYRFNNILNQIDNDANMKKTATLMQKHIALKKDPSLESQILAAIAYIKVYIIGNNPLRMDVDPAYPLKRHLTETKYWSVFELRAFVDGIFIFRKDPVELLECMTKVHELYKKYKGFTEYSYIIEQSVASIVLNYVQIELTNFNYNSSSFQKITDNSCYSTITDFTAKITMDFARLIIFLYLGSDQKNDEANCYEFIRMLKVLQHDDYIVFNEIYHYHLPLSQRYRKSQFS</sequence>
<name>A0ABV3S547_9LACO</name>
<dbReference type="InterPro" id="IPR053163">
    <property type="entry name" value="HTH-type_regulator_Rgg"/>
</dbReference>
<dbReference type="InterPro" id="IPR011990">
    <property type="entry name" value="TPR-like_helical_dom_sf"/>
</dbReference>
<protein>
    <submittedName>
        <fullName evidence="2">Helix-turn-helix domain-containing protein</fullName>
    </submittedName>
</protein>
<evidence type="ECO:0000259" key="1">
    <source>
        <dbReference type="PROSITE" id="PS50943"/>
    </source>
</evidence>
<reference evidence="2 3" key="1">
    <citation type="submission" date="2024-07" db="EMBL/GenBank/DDBJ databases">
        <authorList>
            <person name="Yun M."/>
        </authorList>
    </citation>
    <scope>NUCLEOTIDE SEQUENCE [LARGE SCALE GENOMIC DNA]</scope>
    <source>
        <strain evidence="2 3">MS01</strain>
    </source>
</reference>
<gene>
    <name evidence="2" type="ORF">AB3K24_09630</name>
</gene>